<protein>
    <submittedName>
        <fullName evidence="1 2">Uncharacterized protein</fullName>
    </submittedName>
</protein>
<gene>
    <name evidence="1" type="ordered locus">MTR_4g037265</name>
</gene>
<evidence type="ECO:0000313" key="1">
    <source>
        <dbReference type="EMBL" id="KEH29474.1"/>
    </source>
</evidence>
<dbReference type="PANTHER" id="PTHR34123:SF1">
    <property type="entry name" value="OS04G0578200 PROTEIN"/>
    <property type="match status" value="1"/>
</dbReference>
<reference evidence="2" key="3">
    <citation type="submission" date="2015-04" db="UniProtKB">
        <authorList>
            <consortium name="EnsemblPlants"/>
        </authorList>
    </citation>
    <scope>IDENTIFICATION</scope>
    <source>
        <strain evidence="2">cv. Jemalong A17</strain>
    </source>
</reference>
<dbReference type="AlphaFoldDB" id="A0A072UI98"/>
<accession>A0A072UI98</accession>
<organism evidence="1 3">
    <name type="scientific">Medicago truncatula</name>
    <name type="common">Barrel medic</name>
    <name type="synonym">Medicago tribuloides</name>
    <dbReference type="NCBI Taxonomy" id="3880"/>
    <lineage>
        <taxon>Eukaryota</taxon>
        <taxon>Viridiplantae</taxon>
        <taxon>Streptophyta</taxon>
        <taxon>Embryophyta</taxon>
        <taxon>Tracheophyta</taxon>
        <taxon>Spermatophyta</taxon>
        <taxon>Magnoliopsida</taxon>
        <taxon>eudicotyledons</taxon>
        <taxon>Gunneridae</taxon>
        <taxon>Pentapetalae</taxon>
        <taxon>rosids</taxon>
        <taxon>fabids</taxon>
        <taxon>Fabales</taxon>
        <taxon>Fabaceae</taxon>
        <taxon>Papilionoideae</taxon>
        <taxon>50 kb inversion clade</taxon>
        <taxon>NPAAA clade</taxon>
        <taxon>Hologalegina</taxon>
        <taxon>IRL clade</taxon>
        <taxon>Trifolieae</taxon>
        <taxon>Medicago</taxon>
    </lineage>
</organism>
<dbReference type="Proteomes" id="UP000002051">
    <property type="component" value="Chromosome 4"/>
</dbReference>
<dbReference type="EMBL" id="CM001220">
    <property type="protein sequence ID" value="KEH29474.1"/>
    <property type="molecule type" value="Genomic_DNA"/>
</dbReference>
<reference evidence="1 3" key="2">
    <citation type="journal article" date="2014" name="BMC Genomics">
        <title>An improved genome release (version Mt4.0) for the model legume Medicago truncatula.</title>
        <authorList>
            <person name="Tang H."/>
            <person name="Krishnakumar V."/>
            <person name="Bidwell S."/>
            <person name="Rosen B."/>
            <person name="Chan A."/>
            <person name="Zhou S."/>
            <person name="Gentzbittel L."/>
            <person name="Childs K.L."/>
            <person name="Yandell M."/>
            <person name="Gundlach H."/>
            <person name="Mayer K.F."/>
            <person name="Schwartz D.C."/>
            <person name="Town C.D."/>
        </authorList>
    </citation>
    <scope>GENOME REANNOTATION</scope>
    <source>
        <strain evidence="1">A17</strain>
        <strain evidence="2 3">cv. Jemalong A17</strain>
    </source>
</reference>
<evidence type="ECO:0000313" key="2">
    <source>
        <dbReference type="EnsemblPlants" id="KEH29474"/>
    </source>
</evidence>
<evidence type="ECO:0000313" key="3">
    <source>
        <dbReference type="Proteomes" id="UP000002051"/>
    </source>
</evidence>
<name>A0A072UI98_MEDTR</name>
<dbReference type="EnsemblPlants" id="KEH29474">
    <property type="protein sequence ID" value="KEH29474"/>
    <property type="gene ID" value="MTR_4g037265"/>
</dbReference>
<sequence>MFLLWEGWNGAARNNKIRRGFRLIWHAAVWSLWRARNDRIFNNSNCDVAEIVEAIKELVMLRTKRGFAEVYSQYILIIIRWFTWLIYSSQLSGDPTLNSYEEDCEFADPAGSFKGLQRFKRNCTNFGSLLEKSTMNLMKWEDFEQLDTQNITLIHNQEKYAGMWSIGFSLKDYVTRWLKLSR</sequence>
<dbReference type="HOGENOM" id="CLU_1484132_0_0_1"/>
<reference evidence="1 3" key="1">
    <citation type="journal article" date="2011" name="Nature">
        <title>The Medicago genome provides insight into the evolution of rhizobial symbioses.</title>
        <authorList>
            <person name="Young N.D."/>
            <person name="Debelle F."/>
            <person name="Oldroyd G.E."/>
            <person name="Geurts R."/>
            <person name="Cannon S.B."/>
            <person name="Udvardi M.K."/>
            <person name="Benedito V.A."/>
            <person name="Mayer K.F."/>
            <person name="Gouzy J."/>
            <person name="Schoof H."/>
            <person name="Van de Peer Y."/>
            <person name="Proost S."/>
            <person name="Cook D.R."/>
            <person name="Meyers B.C."/>
            <person name="Spannagl M."/>
            <person name="Cheung F."/>
            <person name="De Mita S."/>
            <person name="Krishnakumar V."/>
            <person name="Gundlach H."/>
            <person name="Zhou S."/>
            <person name="Mudge J."/>
            <person name="Bharti A.K."/>
            <person name="Murray J.D."/>
            <person name="Naoumkina M.A."/>
            <person name="Rosen B."/>
            <person name="Silverstein K.A."/>
            <person name="Tang H."/>
            <person name="Rombauts S."/>
            <person name="Zhao P.X."/>
            <person name="Zhou P."/>
            <person name="Barbe V."/>
            <person name="Bardou P."/>
            <person name="Bechner M."/>
            <person name="Bellec A."/>
            <person name="Berger A."/>
            <person name="Berges H."/>
            <person name="Bidwell S."/>
            <person name="Bisseling T."/>
            <person name="Choisne N."/>
            <person name="Couloux A."/>
            <person name="Denny R."/>
            <person name="Deshpande S."/>
            <person name="Dai X."/>
            <person name="Doyle J.J."/>
            <person name="Dudez A.M."/>
            <person name="Farmer A.D."/>
            <person name="Fouteau S."/>
            <person name="Franken C."/>
            <person name="Gibelin C."/>
            <person name="Gish J."/>
            <person name="Goldstein S."/>
            <person name="Gonzalez A.J."/>
            <person name="Green P.J."/>
            <person name="Hallab A."/>
            <person name="Hartog M."/>
            <person name="Hua A."/>
            <person name="Humphray S.J."/>
            <person name="Jeong D.H."/>
            <person name="Jing Y."/>
            <person name="Jocker A."/>
            <person name="Kenton S.M."/>
            <person name="Kim D.J."/>
            <person name="Klee K."/>
            <person name="Lai H."/>
            <person name="Lang C."/>
            <person name="Lin S."/>
            <person name="Macmil S.L."/>
            <person name="Magdelenat G."/>
            <person name="Matthews L."/>
            <person name="McCorrison J."/>
            <person name="Monaghan E.L."/>
            <person name="Mun J.H."/>
            <person name="Najar F.Z."/>
            <person name="Nicholson C."/>
            <person name="Noirot C."/>
            <person name="O'Bleness M."/>
            <person name="Paule C.R."/>
            <person name="Poulain J."/>
            <person name="Prion F."/>
            <person name="Qin B."/>
            <person name="Qu C."/>
            <person name="Retzel E.F."/>
            <person name="Riddle C."/>
            <person name="Sallet E."/>
            <person name="Samain S."/>
            <person name="Samson N."/>
            <person name="Sanders I."/>
            <person name="Saurat O."/>
            <person name="Scarpelli C."/>
            <person name="Schiex T."/>
            <person name="Segurens B."/>
            <person name="Severin A.J."/>
            <person name="Sherrier D.J."/>
            <person name="Shi R."/>
            <person name="Sims S."/>
            <person name="Singer S.R."/>
            <person name="Sinharoy S."/>
            <person name="Sterck L."/>
            <person name="Viollet A."/>
            <person name="Wang B.B."/>
            <person name="Wang K."/>
            <person name="Wang M."/>
            <person name="Wang X."/>
            <person name="Warfsmann J."/>
            <person name="Weissenbach J."/>
            <person name="White D.D."/>
            <person name="White J.D."/>
            <person name="Wiley G.B."/>
            <person name="Wincker P."/>
            <person name="Xing Y."/>
            <person name="Yang L."/>
            <person name="Yao Z."/>
            <person name="Ying F."/>
            <person name="Zhai J."/>
            <person name="Zhou L."/>
            <person name="Zuber A."/>
            <person name="Denarie J."/>
            <person name="Dixon R.A."/>
            <person name="May G.D."/>
            <person name="Schwartz D.C."/>
            <person name="Rogers J."/>
            <person name="Quetier F."/>
            <person name="Town C.D."/>
            <person name="Roe B.A."/>
        </authorList>
    </citation>
    <scope>NUCLEOTIDE SEQUENCE [LARGE SCALE GENOMIC DNA]</scope>
    <source>
        <strain evidence="1">A17</strain>
        <strain evidence="2 3">cv. Jemalong A17</strain>
    </source>
</reference>
<dbReference type="PANTHER" id="PTHR34123">
    <property type="entry name" value="OS04G0578200 PROTEIN"/>
    <property type="match status" value="1"/>
</dbReference>
<proteinExistence type="predicted"/>
<keyword evidence="3" id="KW-1185">Reference proteome</keyword>